<dbReference type="Pfam" id="PF13231">
    <property type="entry name" value="PMT_2"/>
    <property type="match status" value="1"/>
</dbReference>
<dbReference type="AlphaFoldDB" id="A0A2R6ADW7"/>
<evidence type="ECO:0000313" key="11">
    <source>
        <dbReference type="Proteomes" id="UP000240880"/>
    </source>
</evidence>
<name>A0A2R6ADW7_9ARCH</name>
<keyword evidence="5 8" id="KW-0812">Transmembrane</keyword>
<evidence type="ECO:0000256" key="1">
    <source>
        <dbReference type="ARBA" id="ARBA00004651"/>
    </source>
</evidence>
<feature type="transmembrane region" description="Helical" evidence="8">
    <location>
        <begin position="104"/>
        <end position="123"/>
    </location>
</feature>
<feature type="transmembrane region" description="Helical" evidence="8">
    <location>
        <begin position="178"/>
        <end position="205"/>
    </location>
</feature>
<sequence>MVKLMGTENKLFTNEFFLLLALTALGAALRASWMVNPATGFMVDEVYYVPAALHYLHPLSTHLNQVSSLFTEDRSVYFYVNPEHPPLVKLLIALGVLMFGNNPLGWRFFSTLFGSISTPALYFTSKRLCPKSALFAAALYALYPLDVSMSQIGMLDAPMVCFSILTVLSMVYEKPKLASVFLGLSVASKLPGLTVALPFVYYVLAKNRESFKRGLKQLLKLLALAFLVYLCAFIPLGYYFGVEAVILDQAYMFLVQQYYGTPTGLAQFFSWLVQFSTSFNPTIFMNNPVVTLLSIPAFVYSLFKLRNINALVLAGFYIGSFGLILAASVIRPIYSFYLEDAAPSMILLDAFLLEALLKSKSWKWIGYALLFIALSISGVLIPIFLYPSTAPFVKEITNFRL</sequence>
<protein>
    <recommendedName>
        <fullName evidence="9">Glycosyltransferase RgtA/B/C/D-like domain-containing protein</fullName>
    </recommendedName>
</protein>
<feature type="transmembrane region" description="Helical" evidence="8">
    <location>
        <begin position="217"/>
        <end position="240"/>
    </location>
</feature>
<dbReference type="EMBL" id="NEXC01000001">
    <property type="protein sequence ID" value="PSN84570.1"/>
    <property type="molecule type" value="Genomic_DNA"/>
</dbReference>
<gene>
    <name evidence="10" type="ORF">B9Q01_00020</name>
</gene>
<keyword evidence="6 8" id="KW-1133">Transmembrane helix</keyword>
<feature type="transmembrane region" description="Helical" evidence="8">
    <location>
        <begin position="364"/>
        <end position="385"/>
    </location>
</feature>
<comment type="subcellular location">
    <subcellularLocation>
        <location evidence="1">Cell membrane</location>
        <topology evidence="1">Multi-pass membrane protein</topology>
    </subcellularLocation>
</comment>
<evidence type="ECO:0000256" key="4">
    <source>
        <dbReference type="ARBA" id="ARBA00022679"/>
    </source>
</evidence>
<comment type="caution">
    <text evidence="10">The sequence shown here is derived from an EMBL/GenBank/DDBJ whole genome shotgun (WGS) entry which is preliminary data.</text>
</comment>
<evidence type="ECO:0000313" key="10">
    <source>
        <dbReference type="EMBL" id="PSN84570.1"/>
    </source>
</evidence>
<accession>A0A2R6ADW7</accession>
<dbReference type="GO" id="GO:0008610">
    <property type="term" value="P:lipid biosynthetic process"/>
    <property type="evidence" value="ECO:0007669"/>
    <property type="project" value="UniProtKB-ARBA"/>
</dbReference>
<evidence type="ECO:0000256" key="5">
    <source>
        <dbReference type="ARBA" id="ARBA00022692"/>
    </source>
</evidence>
<dbReference type="InterPro" id="IPR050297">
    <property type="entry name" value="LipidA_mod_glycosyltrf_83"/>
</dbReference>
<feature type="transmembrane region" description="Helical" evidence="8">
    <location>
        <begin position="310"/>
        <end position="330"/>
    </location>
</feature>
<keyword evidence="4" id="KW-0808">Transferase</keyword>
<reference evidence="10 11" key="1">
    <citation type="submission" date="2017-04" db="EMBL/GenBank/DDBJ databases">
        <title>Novel microbial lineages endemic to geothermal iron-oxide mats fill important gaps in the evolutionary history of Archaea.</title>
        <authorList>
            <person name="Jay Z.J."/>
            <person name="Beam J.P."/>
            <person name="Dlakic M."/>
            <person name="Rusch D.B."/>
            <person name="Kozubal M.A."/>
            <person name="Inskeep W.P."/>
        </authorList>
    </citation>
    <scope>NUCLEOTIDE SEQUENCE [LARGE SCALE GENOMIC DNA]</scope>
    <source>
        <strain evidence="10">OSP_D</strain>
    </source>
</reference>
<organism evidence="10 11">
    <name type="scientific">Candidatus Marsarchaeota G1 archaeon OSP_D</name>
    <dbReference type="NCBI Taxonomy" id="1978155"/>
    <lineage>
        <taxon>Archaea</taxon>
        <taxon>Candidatus Marsarchaeota</taxon>
        <taxon>Candidatus Marsarchaeota group 1</taxon>
    </lineage>
</organism>
<dbReference type="PANTHER" id="PTHR33908:SF11">
    <property type="entry name" value="MEMBRANE PROTEIN"/>
    <property type="match status" value="1"/>
</dbReference>
<keyword evidence="7 8" id="KW-0472">Membrane</keyword>
<proteinExistence type="predicted"/>
<keyword evidence="3" id="KW-0328">Glycosyltransferase</keyword>
<dbReference type="PANTHER" id="PTHR33908">
    <property type="entry name" value="MANNOSYLTRANSFERASE YKCB-RELATED"/>
    <property type="match status" value="1"/>
</dbReference>
<feature type="transmembrane region" description="Helical" evidence="8">
    <location>
        <begin position="283"/>
        <end position="303"/>
    </location>
</feature>
<dbReference type="InterPro" id="IPR038731">
    <property type="entry name" value="RgtA/B/C-like"/>
</dbReference>
<dbReference type="Proteomes" id="UP000240880">
    <property type="component" value="Unassembled WGS sequence"/>
</dbReference>
<evidence type="ECO:0000256" key="7">
    <source>
        <dbReference type="ARBA" id="ARBA00023136"/>
    </source>
</evidence>
<evidence type="ECO:0000256" key="8">
    <source>
        <dbReference type="SAM" id="Phobius"/>
    </source>
</evidence>
<dbReference type="GO" id="GO:0005886">
    <property type="term" value="C:plasma membrane"/>
    <property type="evidence" value="ECO:0007669"/>
    <property type="project" value="UniProtKB-SubCell"/>
</dbReference>
<evidence type="ECO:0000256" key="2">
    <source>
        <dbReference type="ARBA" id="ARBA00022475"/>
    </source>
</evidence>
<keyword evidence="2" id="KW-1003">Cell membrane</keyword>
<feature type="domain" description="Glycosyltransferase RgtA/B/C/D-like" evidence="9">
    <location>
        <begin position="84"/>
        <end position="227"/>
    </location>
</feature>
<evidence type="ECO:0000256" key="6">
    <source>
        <dbReference type="ARBA" id="ARBA00022989"/>
    </source>
</evidence>
<evidence type="ECO:0000259" key="9">
    <source>
        <dbReference type="Pfam" id="PF13231"/>
    </source>
</evidence>
<evidence type="ECO:0000256" key="3">
    <source>
        <dbReference type="ARBA" id="ARBA00022676"/>
    </source>
</evidence>
<dbReference type="GO" id="GO:0016763">
    <property type="term" value="F:pentosyltransferase activity"/>
    <property type="evidence" value="ECO:0007669"/>
    <property type="project" value="TreeGrafter"/>
</dbReference>